<name>A0AAD6R5M3_9ROSI</name>
<protein>
    <submittedName>
        <fullName evidence="2">Uncharacterized protein</fullName>
    </submittedName>
</protein>
<dbReference type="AlphaFoldDB" id="A0AAD6R5M3"/>
<gene>
    <name evidence="2" type="ORF">NC653_008079</name>
</gene>
<reference evidence="2" key="1">
    <citation type="journal article" date="2023" name="Mol. Ecol. Resour.">
        <title>Chromosome-level genome assembly of a triploid poplar Populus alba 'Berolinensis'.</title>
        <authorList>
            <person name="Chen S."/>
            <person name="Yu Y."/>
            <person name="Wang X."/>
            <person name="Wang S."/>
            <person name="Zhang T."/>
            <person name="Zhou Y."/>
            <person name="He R."/>
            <person name="Meng N."/>
            <person name="Wang Y."/>
            <person name="Liu W."/>
            <person name="Liu Z."/>
            <person name="Liu J."/>
            <person name="Guo Q."/>
            <person name="Huang H."/>
            <person name="Sederoff R.R."/>
            <person name="Wang G."/>
            <person name="Qu G."/>
            <person name="Chen S."/>
        </authorList>
    </citation>
    <scope>NUCLEOTIDE SEQUENCE</scope>
    <source>
        <strain evidence="2">SC-2020</strain>
    </source>
</reference>
<proteinExistence type="predicted"/>
<sequence length="213" mass="23935">MGNCEENGGAFGVNHLNDNGLGDASYLGSTKSLFSSNSGFKEPVPEPIRANSRCQHDNKCSSNEEDQGDIVGNNRYNQDYCMKVEISSFGDDIGVEEFLNWLAECDLFYKHTGISDSRMTQAIPNRDNQKRDNPNINFPPIKCYRCNQEGQGSKPVNVVEREDEECREGTKLCSEECYEPNSEGEYEDDDDDDGQAYVLRQLLLTPKADDETQ</sequence>
<organism evidence="2 3">
    <name type="scientific">Populus alba x Populus x berolinensis</name>
    <dbReference type="NCBI Taxonomy" id="444605"/>
    <lineage>
        <taxon>Eukaryota</taxon>
        <taxon>Viridiplantae</taxon>
        <taxon>Streptophyta</taxon>
        <taxon>Embryophyta</taxon>
        <taxon>Tracheophyta</taxon>
        <taxon>Spermatophyta</taxon>
        <taxon>Magnoliopsida</taxon>
        <taxon>eudicotyledons</taxon>
        <taxon>Gunneridae</taxon>
        <taxon>Pentapetalae</taxon>
        <taxon>rosids</taxon>
        <taxon>fabids</taxon>
        <taxon>Malpighiales</taxon>
        <taxon>Salicaceae</taxon>
        <taxon>Saliceae</taxon>
        <taxon>Populus</taxon>
    </lineage>
</organism>
<evidence type="ECO:0000313" key="3">
    <source>
        <dbReference type="Proteomes" id="UP001164929"/>
    </source>
</evidence>
<comment type="caution">
    <text evidence="2">The sequence shown here is derived from an EMBL/GenBank/DDBJ whole genome shotgun (WGS) entry which is preliminary data.</text>
</comment>
<evidence type="ECO:0000256" key="1">
    <source>
        <dbReference type="SAM" id="MobiDB-lite"/>
    </source>
</evidence>
<evidence type="ECO:0000313" key="2">
    <source>
        <dbReference type="EMBL" id="KAJ7002758.1"/>
    </source>
</evidence>
<feature type="region of interest" description="Disordered" evidence="1">
    <location>
        <begin position="38"/>
        <end position="66"/>
    </location>
</feature>
<keyword evidence="3" id="KW-1185">Reference proteome</keyword>
<accession>A0AAD6R5M3</accession>
<dbReference type="Proteomes" id="UP001164929">
    <property type="component" value="Chromosome 3"/>
</dbReference>
<dbReference type="EMBL" id="JAQIZT010000003">
    <property type="protein sequence ID" value="KAJ7002758.1"/>
    <property type="molecule type" value="Genomic_DNA"/>
</dbReference>